<keyword evidence="4" id="KW-1185">Reference proteome</keyword>
<name>A0A949WPD1_9PAST</name>
<evidence type="ECO:0000313" key="4">
    <source>
        <dbReference type="Proteomes" id="UP001196379"/>
    </source>
</evidence>
<comment type="caution">
    <text evidence="2">The sequence shown here is derived from an EMBL/GenBank/DDBJ whole genome shotgun (WGS) entry which is preliminary data.</text>
</comment>
<dbReference type="GeneID" id="65548207"/>
<dbReference type="AlphaFoldDB" id="A0A949WPD1"/>
<dbReference type="Proteomes" id="UP000732858">
    <property type="component" value="Unassembled WGS sequence"/>
</dbReference>
<organism evidence="2 3">
    <name type="scientific">Ursidibacter maritimus</name>
    <dbReference type="NCBI Taxonomy" id="1331689"/>
    <lineage>
        <taxon>Bacteria</taxon>
        <taxon>Pseudomonadati</taxon>
        <taxon>Pseudomonadota</taxon>
        <taxon>Gammaproteobacteria</taxon>
        <taxon>Pasteurellales</taxon>
        <taxon>Pasteurellaceae</taxon>
        <taxon>Ursidibacter</taxon>
    </lineage>
</organism>
<evidence type="ECO:0000313" key="1">
    <source>
        <dbReference type="EMBL" id="MBV6531694.1"/>
    </source>
</evidence>
<evidence type="ECO:0000313" key="2">
    <source>
        <dbReference type="EMBL" id="MBV6547138.1"/>
    </source>
</evidence>
<evidence type="ECO:0000313" key="3">
    <source>
        <dbReference type="Proteomes" id="UP000732858"/>
    </source>
</evidence>
<reference evidence="2 4" key="1">
    <citation type="journal article" date="2021" name="Mol. Ecol.">
        <title>Polar bear-adapted Ursidibacter maritimus are remarkably conserved after generations in captivity.</title>
        <authorList>
            <person name="Espinosa-Gongora C."/>
            <person name="Hansen M.J."/>
            <person name="Bertelsen M.F."/>
            <person name="Bojesen A.M."/>
        </authorList>
    </citation>
    <scope>NUCLEOTIDE SEQUENCE</scope>
    <source>
        <strain evidence="2">Pb43105x</strain>
        <strain evidence="1 4">Pb43106</strain>
    </source>
</reference>
<proteinExistence type="predicted"/>
<dbReference type="RefSeq" id="WP_157402409.1">
    <property type="nucleotide sequence ID" value="NZ_JABULY010000002.1"/>
</dbReference>
<dbReference type="Proteomes" id="UP001196379">
    <property type="component" value="Unassembled WGS sequence"/>
</dbReference>
<sequence>MKKCKQITELVSLGNEQQLAFNQRCAVNIHLLFCPYCRAFKKNTQQMRQLMQQFKVWKDDDHK</sequence>
<accession>A0A949WPD1</accession>
<dbReference type="OrthoDB" id="8374021at2"/>
<gene>
    <name evidence="1" type="ORF">HT657_06030</name>
    <name evidence="2" type="ORF">HT672_07585</name>
</gene>
<protein>
    <submittedName>
        <fullName evidence="2">Zf-HC2 domain-containing protein</fullName>
    </submittedName>
</protein>
<dbReference type="EMBL" id="JABULY010000002">
    <property type="protein sequence ID" value="MBV6531694.1"/>
    <property type="molecule type" value="Genomic_DNA"/>
</dbReference>
<dbReference type="EMBL" id="JABUMC010000015">
    <property type="protein sequence ID" value="MBV6547138.1"/>
    <property type="molecule type" value="Genomic_DNA"/>
</dbReference>